<gene>
    <name evidence="1" type="ORF">RF11_07772</name>
</gene>
<name>A0A0C2IP36_THEKT</name>
<dbReference type="EMBL" id="JWZT01003265">
    <property type="protein sequence ID" value="KII67249.1"/>
    <property type="molecule type" value="Genomic_DNA"/>
</dbReference>
<keyword evidence="2" id="KW-1185">Reference proteome</keyword>
<sequence length="145" mass="17150">MFGDLRKLKYSAMLGRSVYRQSSEADYELFDECCFKSVNYNTANKRRNNKDNRLFTFSTSWPSIRKAGYMQLDYICFASWNLNSRQLSGSLFYDYDIPCLPIDNIWSNLKPSDARIRIRHSFHDVCDKLKDNQNYSIKTVFNSMN</sequence>
<dbReference type="AlphaFoldDB" id="A0A0C2IP36"/>
<dbReference type="Proteomes" id="UP000031668">
    <property type="component" value="Unassembled WGS sequence"/>
</dbReference>
<accession>A0A0C2IP36</accession>
<protein>
    <submittedName>
        <fullName evidence="1">Uncharacterized protein</fullName>
    </submittedName>
</protein>
<organism evidence="1 2">
    <name type="scientific">Thelohanellus kitauei</name>
    <name type="common">Myxosporean</name>
    <dbReference type="NCBI Taxonomy" id="669202"/>
    <lineage>
        <taxon>Eukaryota</taxon>
        <taxon>Metazoa</taxon>
        <taxon>Cnidaria</taxon>
        <taxon>Myxozoa</taxon>
        <taxon>Myxosporea</taxon>
        <taxon>Bivalvulida</taxon>
        <taxon>Platysporina</taxon>
        <taxon>Myxobolidae</taxon>
        <taxon>Thelohanellus</taxon>
    </lineage>
</organism>
<comment type="caution">
    <text evidence="1">The sequence shown here is derived from an EMBL/GenBank/DDBJ whole genome shotgun (WGS) entry which is preliminary data.</text>
</comment>
<proteinExistence type="predicted"/>
<evidence type="ECO:0000313" key="2">
    <source>
        <dbReference type="Proteomes" id="UP000031668"/>
    </source>
</evidence>
<evidence type="ECO:0000313" key="1">
    <source>
        <dbReference type="EMBL" id="KII67249.1"/>
    </source>
</evidence>
<reference evidence="1 2" key="1">
    <citation type="journal article" date="2014" name="Genome Biol. Evol.">
        <title>The genome of the myxosporean Thelohanellus kitauei shows adaptations to nutrient acquisition within its fish host.</title>
        <authorList>
            <person name="Yang Y."/>
            <person name="Xiong J."/>
            <person name="Zhou Z."/>
            <person name="Huo F."/>
            <person name="Miao W."/>
            <person name="Ran C."/>
            <person name="Liu Y."/>
            <person name="Zhang J."/>
            <person name="Feng J."/>
            <person name="Wang M."/>
            <person name="Wang M."/>
            <person name="Wang L."/>
            <person name="Yao B."/>
        </authorList>
    </citation>
    <scope>NUCLEOTIDE SEQUENCE [LARGE SCALE GENOMIC DNA]</scope>
    <source>
        <strain evidence="1">Wuqing</strain>
    </source>
</reference>